<name>A0A402BA06_9CHLR</name>
<proteinExistence type="predicted"/>
<evidence type="ECO:0000313" key="2">
    <source>
        <dbReference type="EMBL" id="GCE28233.1"/>
    </source>
</evidence>
<dbReference type="InterPro" id="IPR036390">
    <property type="entry name" value="WH_DNA-bd_sf"/>
</dbReference>
<dbReference type="Pfam" id="PF14332">
    <property type="entry name" value="DUF4388"/>
    <property type="match status" value="1"/>
</dbReference>
<keyword evidence="3" id="KW-1185">Reference proteome</keyword>
<comment type="caution">
    <text evidence="2">The sequence shown here is derived from an EMBL/GenBank/DDBJ whole genome shotgun (WGS) entry which is preliminary data.</text>
</comment>
<sequence>MSLRRGIPTDQLTNVLQVIQLGRRTGQLSVERGEGTQRETGEITFANGHITAAQSGQLDGRMALDWLKTWGPCRFVFVNTQTDRITGPMTNIQMSPSTPSTLPTTRPSFPAISSTTDPKQRAITGPLQAMQQQPPTLYGPQRTCAADEGLKRLAQANASRLHRHLYLLIDGNRPFTELVRLMGRQPGEVQQILRDLERIGIIQIP</sequence>
<dbReference type="AlphaFoldDB" id="A0A402BA06"/>
<organism evidence="2 3">
    <name type="scientific">Dictyobacter alpinus</name>
    <dbReference type="NCBI Taxonomy" id="2014873"/>
    <lineage>
        <taxon>Bacteria</taxon>
        <taxon>Bacillati</taxon>
        <taxon>Chloroflexota</taxon>
        <taxon>Ktedonobacteria</taxon>
        <taxon>Ktedonobacterales</taxon>
        <taxon>Dictyobacteraceae</taxon>
        <taxon>Dictyobacter</taxon>
    </lineage>
</organism>
<evidence type="ECO:0000259" key="1">
    <source>
        <dbReference type="Pfam" id="PF14332"/>
    </source>
</evidence>
<gene>
    <name evidence="2" type="ORF">KDA_37170</name>
</gene>
<dbReference type="SUPFAM" id="SSF46785">
    <property type="entry name" value="Winged helix' DNA-binding domain"/>
    <property type="match status" value="1"/>
</dbReference>
<dbReference type="InterPro" id="IPR025497">
    <property type="entry name" value="PatA-like_N"/>
</dbReference>
<accession>A0A402BA06</accession>
<feature type="domain" description="PatA-like N-terminal" evidence="1">
    <location>
        <begin position="12"/>
        <end position="58"/>
    </location>
</feature>
<dbReference type="EMBL" id="BIFT01000001">
    <property type="protein sequence ID" value="GCE28233.1"/>
    <property type="molecule type" value="Genomic_DNA"/>
</dbReference>
<protein>
    <recommendedName>
        <fullName evidence="1">PatA-like N-terminal domain-containing protein</fullName>
    </recommendedName>
</protein>
<evidence type="ECO:0000313" key="3">
    <source>
        <dbReference type="Proteomes" id="UP000287171"/>
    </source>
</evidence>
<reference evidence="3" key="1">
    <citation type="submission" date="2018-12" db="EMBL/GenBank/DDBJ databases">
        <title>Tengunoibacter tsumagoiensis gen. nov., sp. nov., Dictyobacter kobayashii sp. nov., D. alpinus sp. nov., and D. joshuensis sp. nov. and description of Dictyobacteraceae fam. nov. within the order Ktedonobacterales isolated from Tengu-no-mugimeshi.</title>
        <authorList>
            <person name="Wang C.M."/>
            <person name="Zheng Y."/>
            <person name="Sakai Y."/>
            <person name="Toyoda A."/>
            <person name="Minakuchi Y."/>
            <person name="Abe K."/>
            <person name="Yokota A."/>
            <person name="Yabe S."/>
        </authorList>
    </citation>
    <scope>NUCLEOTIDE SEQUENCE [LARGE SCALE GENOMIC DNA]</scope>
    <source>
        <strain evidence="3">Uno16</strain>
    </source>
</reference>
<dbReference type="RefSeq" id="WP_161982215.1">
    <property type="nucleotide sequence ID" value="NZ_BIFT01000001.1"/>
</dbReference>
<dbReference type="Proteomes" id="UP000287171">
    <property type="component" value="Unassembled WGS sequence"/>
</dbReference>